<evidence type="ECO:0000313" key="5">
    <source>
        <dbReference type="EnsemblMetazoa" id="PPA33829.1"/>
    </source>
</evidence>
<keyword evidence="6" id="KW-1185">Reference proteome</keyword>
<gene>
    <name evidence="5" type="primary">WBGene00272198</name>
</gene>
<dbReference type="SUPFAM" id="SSF81321">
    <property type="entry name" value="Family A G protein-coupled receptor-like"/>
    <property type="match status" value="1"/>
</dbReference>
<dbReference type="InterPro" id="IPR017452">
    <property type="entry name" value="GPCR_Rhodpsn_7TM"/>
</dbReference>
<protein>
    <submittedName>
        <fullName evidence="5">G protein-coupled receptor</fullName>
    </submittedName>
</protein>
<evidence type="ECO:0000313" key="6">
    <source>
        <dbReference type="Proteomes" id="UP000005239"/>
    </source>
</evidence>
<keyword evidence="2" id="KW-0812">Transmembrane</keyword>
<dbReference type="GO" id="GO:0016020">
    <property type="term" value="C:membrane"/>
    <property type="evidence" value="ECO:0007669"/>
    <property type="project" value="UniProtKB-SubCell"/>
</dbReference>
<dbReference type="PANTHER" id="PTHR46641:SF2">
    <property type="entry name" value="FMRFAMIDE RECEPTOR"/>
    <property type="match status" value="1"/>
</dbReference>
<keyword evidence="4" id="KW-0472">Membrane</keyword>
<comment type="subcellular location">
    <subcellularLocation>
        <location evidence="1">Membrane</location>
    </subcellularLocation>
</comment>
<dbReference type="AlphaFoldDB" id="A0A2A6BB12"/>
<dbReference type="InterPro" id="IPR052954">
    <property type="entry name" value="GPCR-Ligand_Int"/>
</dbReference>
<evidence type="ECO:0000256" key="2">
    <source>
        <dbReference type="ARBA" id="ARBA00022692"/>
    </source>
</evidence>
<reference evidence="5" key="2">
    <citation type="submission" date="2022-06" db="UniProtKB">
        <authorList>
            <consortium name="EnsemblMetazoa"/>
        </authorList>
    </citation>
    <scope>IDENTIFICATION</scope>
    <source>
        <strain evidence="5">PS312</strain>
    </source>
</reference>
<dbReference type="GO" id="GO:0004930">
    <property type="term" value="F:G protein-coupled receptor activity"/>
    <property type="evidence" value="ECO:0007669"/>
    <property type="project" value="InterPro"/>
</dbReference>
<evidence type="ECO:0000256" key="1">
    <source>
        <dbReference type="ARBA" id="ARBA00004370"/>
    </source>
</evidence>
<dbReference type="InterPro" id="IPR000276">
    <property type="entry name" value="GPCR_Rhodpsn"/>
</dbReference>
<dbReference type="Pfam" id="PF00001">
    <property type="entry name" value="7tm_1"/>
    <property type="match status" value="1"/>
</dbReference>
<accession>A0A8R1UM49</accession>
<evidence type="ECO:0000256" key="4">
    <source>
        <dbReference type="ARBA" id="ARBA00023136"/>
    </source>
</evidence>
<reference evidence="6" key="1">
    <citation type="journal article" date="2008" name="Nat. Genet.">
        <title>The Pristionchus pacificus genome provides a unique perspective on nematode lifestyle and parasitism.</title>
        <authorList>
            <person name="Dieterich C."/>
            <person name="Clifton S.W."/>
            <person name="Schuster L.N."/>
            <person name="Chinwalla A."/>
            <person name="Delehaunty K."/>
            <person name="Dinkelacker I."/>
            <person name="Fulton L."/>
            <person name="Fulton R."/>
            <person name="Godfrey J."/>
            <person name="Minx P."/>
            <person name="Mitreva M."/>
            <person name="Roeseler W."/>
            <person name="Tian H."/>
            <person name="Witte H."/>
            <person name="Yang S.P."/>
            <person name="Wilson R.K."/>
            <person name="Sommer R.J."/>
        </authorList>
    </citation>
    <scope>NUCLEOTIDE SEQUENCE [LARGE SCALE GENOMIC DNA]</scope>
    <source>
        <strain evidence="6">PS312</strain>
    </source>
</reference>
<sequence>MTRRRKLLPLSSSSSPSKASAVLPYSLLRLVDFKANDEVFERDLTLSATPDDGHNSTQSCLDRVSDAVGGRLLCSVRSLFESQFEPRSGLIVGASLGTGTFAAMHKDMLNYAAHPCNHGTASGRSLDDPHYTPPGPSSEVIIALQGGFLLYGCHNYIVIPHNLIQFKECKEPPEEEHPPCTLTAVVWKQNSTLIAEDYVCCCNGTGCAAVIVDQGGLISPFPLLRFNIELDEAVTSQIERMIYPHGGGKYRIGGNLTVRRLRYFKNIDFGITDIVLVCMIFFTIIGSMALLVCFQWLCQAIISVLTLILLISGCILDILDDILPDVLLFFRAYIWLFLVNSLMGAYGNLVVVLCLDRYVAMHRPLYYRNSFAKRRMRYSLILGSLIIGFLTCLHWLWVNTINEDGDIVENSSIVDDWQYNLVRTLSYLLKYLCPGVAMSTITWANILFLRKSYDDELRIARQESMDHVVSNHTNISRISIFLAVTFIVCNWPYAVIDYFYDEECEACMADESKDYCCYDDELEANTAYAIVVLIINFMQIVYIQLNLLFFSLCSSVYRRALMHILKKPVNFFLAILEKIRAFISWKAKSRKIYQEERFLSLSTDSGVSAKTVFTVC</sequence>
<name>A0A2A6BB12_PRIPA</name>
<dbReference type="PANTHER" id="PTHR46641">
    <property type="entry name" value="FMRFAMIDE RECEPTOR-RELATED"/>
    <property type="match status" value="1"/>
</dbReference>
<organism evidence="5 6">
    <name type="scientific">Pristionchus pacificus</name>
    <name type="common">Parasitic nematode worm</name>
    <dbReference type="NCBI Taxonomy" id="54126"/>
    <lineage>
        <taxon>Eukaryota</taxon>
        <taxon>Metazoa</taxon>
        <taxon>Ecdysozoa</taxon>
        <taxon>Nematoda</taxon>
        <taxon>Chromadorea</taxon>
        <taxon>Rhabditida</taxon>
        <taxon>Rhabditina</taxon>
        <taxon>Diplogasteromorpha</taxon>
        <taxon>Diplogasteroidea</taxon>
        <taxon>Neodiplogasteridae</taxon>
        <taxon>Pristionchus</taxon>
    </lineage>
</organism>
<dbReference type="OrthoDB" id="5869803at2759"/>
<dbReference type="Gene3D" id="1.20.1070.10">
    <property type="entry name" value="Rhodopsin 7-helix transmembrane proteins"/>
    <property type="match status" value="1"/>
</dbReference>
<keyword evidence="3" id="KW-1133">Transmembrane helix</keyword>
<evidence type="ECO:0000256" key="3">
    <source>
        <dbReference type="ARBA" id="ARBA00022989"/>
    </source>
</evidence>
<dbReference type="PROSITE" id="PS50262">
    <property type="entry name" value="G_PROTEIN_RECEP_F1_2"/>
    <property type="match status" value="1"/>
</dbReference>
<dbReference type="Proteomes" id="UP000005239">
    <property type="component" value="Unassembled WGS sequence"/>
</dbReference>
<dbReference type="EnsemblMetazoa" id="PPA33829.1">
    <property type="protein sequence ID" value="PPA33829.1"/>
    <property type="gene ID" value="WBGene00272198"/>
</dbReference>
<accession>A0A2A6BB12</accession>
<proteinExistence type="predicted"/>